<accession>A0A7W5FVN0</accession>
<comment type="caution">
    <text evidence="1">The sequence shown here is derived from an EMBL/GenBank/DDBJ whole genome shotgun (WGS) entry which is preliminary data.</text>
</comment>
<reference evidence="1 2" key="1">
    <citation type="submission" date="2020-08" db="EMBL/GenBank/DDBJ databases">
        <title>Genomic Encyclopedia of Type Strains, Phase III (KMG-III): the genomes of soil and plant-associated and newly described type strains.</title>
        <authorList>
            <person name="Whitman W."/>
        </authorList>
    </citation>
    <scope>NUCLEOTIDE SEQUENCE [LARGE SCALE GENOMIC DNA]</scope>
    <source>
        <strain evidence="1 2">CECT 8897</strain>
    </source>
</reference>
<gene>
    <name evidence="1" type="ORF">FHS03_004037</name>
</gene>
<protein>
    <submittedName>
        <fullName evidence="1">Uncharacterized protein</fullName>
    </submittedName>
</protein>
<proteinExistence type="predicted"/>
<dbReference type="SUPFAM" id="SSF48537">
    <property type="entry name" value="Phospholipase C/P1 nuclease"/>
    <property type="match status" value="1"/>
</dbReference>
<sequence>MDEVDSWIPGFGDISNGDWVGVWHFIDMKPSVSNDFDAHQGKLWDEAGVPGMPMDPLELVLMAAFDAAGLSVNHDKSTGIANYTIGEVNDGVAATVRRDKGQWQYTSVSHIAFEPVSNLAYYGWSHFRDEQRHPIRMLAWPLHAIGDATVPMHVVGTSAWGHRPYEDSQEYLVSKIWKFDGQMANQVPAVLRVMRRAFYWHTKIEDWRASHNGNKDVPIRQIITELARNTYEYAMLQHQLPDSRWPFSITASTKYQLKKDDAVNDYVEIPAAADLARPLYDDGMGATVALLVAASDHF</sequence>
<keyword evidence="2" id="KW-1185">Reference proteome</keyword>
<dbReference type="AlphaFoldDB" id="A0A7W5FVN0"/>
<evidence type="ECO:0000313" key="2">
    <source>
        <dbReference type="Proteomes" id="UP000541535"/>
    </source>
</evidence>
<dbReference type="RefSeq" id="WP_183442706.1">
    <property type="nucleotide sequence ID" value="NZ_JACHXD010000012.1"/>
</dbReference>
<name>A0A7W5FVN0_9BURK</name>
<dbReference type="InterPro" id="IPR008947">
    <property type="entry name" value="PLipase_C/P1_nuclease_dom_sf"/>
</dbReference>
<organism evidence="1 2">
    <name type="scientific">Pseudoduganella violacea</name>
    <dbReference type="NCBI Taxonomy" id="1715466"/>
    <lineage>
        <taxon>Bacteria</taxon>
        <taxon>Pseudomonadati</taxon>
        <taxon>Pseudomonadota</taxon>
        <taxon>Betaproteobacteria</taxon>
        <taxon>Burkholderiales</taxon>
        <taxon>Oxalobacteraceae</taxon>
        <taxon>Telluria group</taxon>
        <taxon>Pseudoduganella</taxon>
    </lineage>
</organism>
<dbReference type="EMBL" id="JACHXD010000012">
    <property type="protein sequence ID" value="MBB3120964.1"/>
    <property type="molecule type" value="Genomic_DNA"/>
</dbReference>
<evidence type="ECO:0000313" key="1">
    <source>
        <dbReference type="EMBL" id="MBB3120964.1"/>
    </source>
</evidence>
<dbReference type="Proteomes" id="UP000541535">
    <property type="component" value="Unassembled WGS sequence"/>
</dbReference>
<dbReference type="GO" id="GO:0016788">
    <property type="term" value="F:hydrolase activity, acting on ester bonds"/>
    <property type="evidence" value="ECO:0007669"/>
    <property type="project" value="InterPro"/>
</dbReference>